<dbReference type="EMBL" id="ML732781">
    <property type="protein sequence ID" value="KAB8275487.1"/>
    <property type="molecule type" value="Genomic_DNA"/>
</dbReference>
<accession>A0A5N6JBS4</accession>
<organism evidence="2 3">
    <name type="scientific">Aspergillus minisclerotigenes</name>
    <dbReference type="NCBI Taxonomy" id="656917"/>
    <lineage>
        <taxon>Eukaryota</taxon>
        <taxon>Fungi</taxon>
        <taxon>Dikarya</taxon>
        <taxon>Ascomycota</taxon>
        <taxon>Pezizomycotina</taxon>
        <taxon>Eurotiomycetes</taxon>
        <taxon>Eurotiomycetidae</taxon>
        <taxon>Eurotiales</taxon>
        <taxon>Aspergillaceae</taxon>
        <taxon>Aspergillus</taxon>
        <taxon>Aspergillus subgen. Circumdati</taxon>
    </lineage>
</organism>
<feature type="region of interest" description="Disordered" evidence="1">
    <location>
        <begin position="349"/>
        <end position="387"/>
    </location>
</feature>
<sequence>MDARASGVSGNLVNTSRTLSGPKHVHMPPRRPVSPLSLETCSPPTSDLCNDGLLGSDDELNDEERAAQRRRIEKLAESYLQGKPLFILSASLRGRFDEGWVNPWKANRRRAIPPGRSTIRPPKEPEIPASPVINETNSRRRKTYQEPQEIRDSRPPTVAPESDIHVSGRSRHASVRLDRSGDKRNRRSISPNTPRRSIPWARPVDSTAQLQSLSTSRHTNETWLRKDRKQISFQNVDPPTSPTTTLSSRYSTKSRASRDARMNSQATSFEHKDGSYSERSTSISPAQDGPDPEPLDVSRVPNSIASSPAKEQRLPDLGSERTTSGAVSQGPSFCVLAPSSHLPQFEYRRKKPRVSNEAGGSISPIAGEPDAEEEPRAADFAKGTQRPEQDALSPQHMHLAHANRHGLSEADKDPRGIFISTSTTKAIGNISVSQSAKFRSISTVNKGNTSERLPSAQQVRANPTMTDITSLHSIAVPRSNSEYDGDTIPDPQFSTQAALLHAQRSFQNDLDSPEHDIASPDRQHASKSSDLSSPIAKDITPFHRLSTPNRARGSSGVQAPMTAGQWQSTQCMIDAVTPFTFSTEKKPNRRTMSPVKHLTGRKKLKTASFKLSSPPSSASSEAHYEQDNNYIHSSPVPRRSPGHETQHSVLPMTLTGTTPPTAQEGQQGFPGADSFNLAEAIADAGSWLQQSFDLNRDLRLCETSKSAPTSSAGTRRSAIGVDGKK</sequence>
<evidence type="ECO:0000313" key="3">
    <source>
        <dbReference type="Proteomes" id="UP000326289"/>
    </source>
</evidence>
<name>A0A5N6JBS4_9EURO</name>
<feature type="compositionally biased region" description="Basic and acidic residues" evidence="1">
    <location>
        <begin position="374"/>
        <end position="387"/>
    </location>
</feature>
<gene>
    <name evidence="2" type="ORF">BDV30DRAFT_224933</name>
</gene>
<feature type="compositionally biased region" description="Low complexity" evidence="1">
    <location>
        <begin position="242"/>
        <end position="251"/>
    </location>
</feature>
<feature type="region of interest" description="Disordered" evidence="1">
    <location>
        <begin position="635"/>
        <end position="672"/>
    </location>
</feature>
<feature type="compositionally biased region" description="Low complexity" evidence="1">
    <location>
        <begin position="650"/>
        <end position="661"/>
    </location>
</feature>
<keyword evidence="3" id="KW-1185">Reference proteome</keyword>
<feature type="compositionally biased region" description="Polar residues" evidence="1">
    <location>
        <begin position="8"/>
        <end position="19"/>
    </location>
</feature>
<proteinExistence type="predicted"/>
<feature type="region of interest" description="Disordered" evidence="1">
    <location>
        <begin position="111"/>
        <end position="330"/>
    </location>
</feature>
<evidence type="ECO:0000313" key="2">
    <source>
        <dbReference type="EMBL" id="KAB8275487.1"/>
    </source>
</evidence>
<reference evidence="2 3" key="1">
    <citation type="submission" date="2019-04" db="EMBL/GenBank/DDBJ databases">
        <title>Fungal friends and foes A comparative genomics study of 23 Aspergillus species from section Flavi.</title>
        <authorList>
            <consortium name="DOE Joint Genome Institute"/>
            <person name="Kjaerbolling I."/>
            <person name="Vesth T.C."/>
            <person name="Frisvad J.C."/>
            <person name="Nybo J.L."/>
            <person name="Theobald S."/>
            <person name="Kildgaard S."/>
            <person name="Petersen T.I."/>
            <person name="Kuo A."/>
            <person name="Sato A."/>
            <person name="Lyhne E.K."/>
            <person name="Kogle M.E."/>
            <person name="Wiebenga A."/>
            <person name="Kun R.S."/>
            <person name="Lubbers R.J."/>
            <person name="Makela M.R."/>
            <person name="Barry K."/>
            <person name="Chovatia M."/>
            <person name="Clum A."/>
            <person name="Daum C."/>
            <person name="Haridas S."/>
            <person name="He G."/>
            <person name="LaButti K."/>
            <person name="Lipzen A."/>
            <person name="Mondo S."/>
            <person name="Pangilinan J."/>
            <person name="Riley R."/>
            <person name="Salamov A."/>
            <person name="Simmons B.A."/>
            <person name="Magnuson J.K."/>
            <person name="Henrissat B."/>
            <person name="Mortensen U.H."/>
            <person name="Larsen T.O."/>
            <person name="De vries R.P."/>
            <person name="Grigoriev I.V."/>
            <person name="Machida M."/>
            <person name="Baker S.E."/>
            <person name="Andersen M.R."/>
        </authorList>
    </citation>
    <scope>NUCLEOTIDE SEQUENCE [LARGE SCALE GENOMIC DNA]</scope>
    <source>
        <strain evidence="2 3">CBS 117635</strain>
    </source>
</reference>
<feature type="compositionally biased region" description="Polar residues" evidence="1">
    <location>
        <begin position="37"/>
        <end position="48"/>
    </location>
</feature>
<feature type="region of interest" description="Disordered" evidence="1">
    <location>
        <begin position="582"/>
        <end position="623"/>
    </location>
</feature>
<feature type="compositionally biased region" description="Polar residues" evidence="1">
    <location>
        <begin position="703"/>
        <end position="714"/>
    </location>
</feature>
<feature type="region of interest" description="Disordered" evidence="1">
    <location>
        <begin position="1"/>
        <end position="65"/>
    </location>
</feature>
<feature type="region of interest" description="Disordered" evidence="1">
    <location>
        <begin position="508"/>
        <end position="564"/>
    </location>
</feature>
<feature type="region of interest" description="Disordered" evidence="1">
    <location>
        <begin position="702"/>
        <end position="725"/>
    </location>
</feature>
<feature type="compositionally biased region" description="Polar residues" evidence="1">
    <location>
        <begin position="320"/>
        <end position="330"/>
    </location>
</feature>
<feature type="compositionally biased region" description="Polar residues" evidence="1">
    <location>
        <begin position="206"/>
        <end position="217"/>
    </location>
</feature>
<evidence type="ECO:0000256" key="1">
    <source>
        <dbReference type="SAM" id="MobiDB-lite"/>
    </source>
</evidence>
<protein>
    <submittedName>
        <fullName evidence="2">Uncharacterized protein</fullName>
    </submittedName>
</protein>
<dbReference type="Proteomes" id="UP000326289">
    <property type="component" value="Unassembled WGS sequence"/>
</dbReference>
<feature type="compositionally biased region" description="Basic and acidic residues" evidence="1">
    <location>
        <begin position="512"/>
        <end position="524"/>
    </location>
</feature>
<dbReference type="AlphaFoldDB" id="A0A5N6JBS4"/>